<gene>
    <name evidence="2" type="ORF">Cgig2_022325</name>
</gene>
<dbReference type="Proteomes" id="UP001153076">
    <property type="component" value="Unassembled WGS sequence"/>
</dbReference>
<feature type="domain" description="Aminotransferase-like plant mobile" evidence="1">
    <location>
        <begin position="6"/>
        <end position="105"/>
    </location>
</feature>
<dbReference type="OrthoDB" id="1746559at2759"/>
<protein>
    <recommendedName>
        <fullName evidence="1">Aminotransferase-like plant mobile domain-containing protein</fullName>
    </recommendedName>
</protein>
<name>A0A9Q1JVJ3_9CARY</name>
<reference evidence="2" key="1">
    <citation type="submission" date="2022-04" db="EMBL/GenBank/DDBJ databases">
        <title>Carnegiea gigantea Genome sequencing and assembly v2.</title>
        <authorList>
            <person name="Copetti D."/>
            <person name="Sanderson M.J."/>
            <person name="Burquez A."/>
            <person name="Wojciechowski M.F."/>
        </authorList>
    </citation>
    <scope>NUCLEOTIDE SEQUENCE</scope>
    <source>
        <strain evidence="2">SGP5-SGP5p</strain>
        <tissue evidence="2">Aerial part</tissue>
    </source>
</reference>
<organism evidence="2 3">
    <name type="scientific">Carnegiea gigantea</name>
    <dbReference type="NCBI Taxonomy" id="171969"/>
    <lineage>
        <taxon>Eukaryota</taxon>
        <taxon>Viridiplantae</taxon>
        <taxon>Streptophyta</taxon>
        <taxon>Embryophyta</taxon>
        <taxon>Tracheophyta</taxon>
        <taxon>Spermatophyta</taxon>
        <taxon>Magnoliopsida</taxon>
        <taxon>eudicotyledons</taxon>
        <taxon>Gunneridae</taxon>
        <taxon>Pentapetalae</taxon>
        <taxon>Caryophyllales</taxon>
        <taxon>Cactineae</taxon>
        <taxon>Cactaceae</taxon>
        <taxon>Cactoideae</taxon>
        <taxon>Echinocereeae</taxon>
        <taxon>Carnegiea</taxon>
    </lineage>
</organism>
<evidence type="ECO:0000313" key="3">
    <source>
        <dbReference type="Proteomes" id="UP001153076"/>
    </source>
</evidence>
<keyword evidence="3" id="KW-1185">Reference proteome</keyword>
<comment type="caution">
    <text evidence="2">The sequence shown here is derived from an EMBL/GenBank/DDBJ whole genome shotgun (WGS) entry which is preliminary data.</text>
</comment>
<sequence>MIDMGLPEEDSKFLWSIRSAVLCVGVGAELLLECYYPNRFTRQFGFDQGIPSNRLSFIRDLQQQWSIMDLAQAHANLQRRDTGAKFYVPSSYYEGVCSWDYCSWWTKISTPYLSQSIEKVHQTTTNKKELFNETVYIIDHLCPLCEFAPRAVEISGVMGNS</sequence>
<evidence type="ECO:0000313" key="2">
    <source>
        <dbReference type="EMBL" id="KAJ8431703.1"/>
    </source>
</evidence>
<dbReference type="InterPro" id="IPR019557">
    <property type="entry name" value="AminoTfrase-like_pln_mobile"/>
</dbReference>
<dbReference type="EMBL" id="JAKOGI010000668">
    <property type="protein sequence ID" value="KAJ8431703.1"/>
    <property type="molecule type" value="Genomic_DNA"/>
</dbReference>
<accession>A0A9Q1JVJ3</accession>
<dbReference type="AlphaFoldDB" id="A0A9Q1JVJ3"/>
<evidence type="ECO:0000259" key="1">
    <source>
        <dbReference type="Pfam" id="PF10536"/>
    </source>
</evidence>
<dbReference type="Pfam" id="PF10536">
    <property type="entry name" value="PMD"/>
    <property type="match status" value="1"/>
</dbReference>
<proteinExistence type="predicted"/>